<name>A0ABU4CJQ8_RHOJO</name>
<sequence>MAATSTRLVVCPGAIAGFSALALIANPAIGSATVTCSSTVTNSATTIRVALHDIAVTEALNHGEAQTFPFDAPVYDKTTSIDEIEYADISLSWVRRTRYLIGYRMFQRFVDTVEDLECRV</sequence>
<accession>A0ABU4CJQ8</accession>
<proteinExistence type="predicted"/>
<evidence type="ECO:0000313" key="2">
    <source>
        <dbReference type="EMBL" id="MDV6283547.1"/>
    </source>
</evidence>
<dbReference type="RefSeq" id="WP_283352141.1">
    <property type="nucleotide sequence ID" value="NZ_JAWLKA010000014.1"/>
</dbReference>
<protein>
    <submittedName>
        <fullName evidence="2">Uncharacterized protein</fullName>
    </submittedName>
</protein>
<comment type="caution">
    <text evidence="2">The sequence shown here is derived from an EMBL/GenBank/DDBJ whole genome shotgun (WGS) entry which is preliminary data.</text>
</comment>
<evidence type="ECO:0000313" key="3">
    <source>
        <dbReference type="Proteomes" id="UP001185737"/>
    </source>
</evidence>
<keyword evidence="1" id="KW-0732">Signal</keyword>
<feature type="signal peptide" evidence="1">
    <location>
        <begin position="1"/>
        <end position="22"/>
    </location>
</feature>
<reference evidence="2 3" key="1">
    <citation type="submission" date="2023-10" db="EMBL/GenBank/DDBJ databases">
        <title>Development of a sustainable strategy for remediation of hydrocarbon-contaminated territories based on the waste exchange concept.</title>
        <authorList>
            <person name="Krivoruchko A."/>
        </authorList>
    </citation>
    <scope>NUCLEOTIDE SEQUENCE [LARGE SCALE GENOMIC DNA]</scope>
    <source>
        <strain evidence="2 3">IEGM 60</strain>
    </source>
</reference>
<evidence type="ECO:0000256" key="1">
    <source>
        <dbReference type="SAM" id="SignalP"/>
    </source>
</evidence>
<dbReference type="Proteomes" id="UP001185737">
    <property type="component" value="Unassembled WGS sequence"/>
</dbReference>
<dbReference type="EMBL" id="JAWLKA010000014">
    <property type="protein sequence ID" value="MDV6283547.1"/>
    <property type="molecule type" value="Genomic_DNA"/>
</dbReference>
<organism evidence="2 3">
    <name type="scientific">Rhodococcus jostii</name>
    <dbReference type="NCBI Taxonomy" id="132919"/>
    <lineage>
        <taxon>Bacteria</taxon>
        <taxon>Bacillati</taxon>
        <taxon>Actinomycetota</taxon>
        <taxon>Actinomycetes</taxon>
        <taxon>Mycobacteriales</taxon>
        <taxon>Nocardiaceae</taxon>
        <taxon>Rhodococcus</taxon>
    </lineage>
</organism>
<gene>
    <name evidence="2" type="ORF">R3Q59_23895</name>
</gene>
<keyword evidence="3" id="KW-1185">Reference proteome</keyword>
<feature type="chain" id="PRO_5047337323" evidence="1">
    <location>
        <begin position="23"/>
        <end position="120"/>
    </location>
</feature>